<dbReference type="EMBL" id="ARXX01000046">
    <property type="protein sequence ID" value="MBF5057458.1"/>
    <property type="molecule type" value="Genomic_DNA"/>
</dbReference>
<dbReference type="RefSeq" id="WP_161384820.1">
    <property type="nucleotide sequence ID" value="NZ_ARXX01000046.1"/>
</dbReference>
<accession>A0ABS0ATL5</accession>
<name>A0ABS0ATL5_9GAMM</name>
<evidence type="ECO:0000313" key="1">
    <source>
        <dbReference type="EMBL" id="MBF5057458.1"/>
    </source>
</evidence>
<protein>
    <submittedName>
        <fullName evidence="1">MaoC-like dehydratase</fullName>
    </submittedName>
</protein>
<organism evidence="1 2">
    <name type="scientific">Alloalcanivorax profundimaris</name>
    <dbReference type="NCBI Taxonomy" id="2735259"/>
    <lineage>
        <taxon>Bacteria</taxon>
        <taxon>Pseudomonadati</taxon>
        <taxon>Pseudomonadota</taxon>
        <taxon>Gammaproteobacteria</taxon>
        <taxon>Oceanospirillales</taxon>
        <taxon>Alcanivoracaceae</taxon>
        <taxon>Alloalcanivorax</taxon>
    </lineage>
</organism>
<dbReference type="InterPro" id="IPR029069">
    <property type="entry name" value="HotDog_dom_sf"/>
</dbReference>
<dbReference type="InterPro" id="IPR050965">
    <property type="entry name" value="UPF0336/Enoyl-CoA_hydratase"/>
</dbReference>
<dbReference type="PANTHER" id="PTHR43437">
    <property type="entry name" value="HYDROXYACYL-THIOESTER DEHYDRATASE TYPE 2, MITOCHONDRIAL-RELATED"/>
    <property type="match status" value="1"/>
</dbReference>
<gene>
    <name evidence="1" type="ORF">Y5W_02752</name>
</gene>
<keyword evidence="2" id="KW-1185">Reference proteome</keyword>
<dbReference type="Gene3D" id="3.10.129.10">
    <property type="entry name" value="Hotdog Thioesterase"/>
    <property type="match status" value="1"/>
</dbReference>
<proteinExistence type="predicted"/>
<dbReference type="Proteomes" id="UP000662703">
    <property type="component" value="Unassembled WGS sequence"/>
</dbReference>
<evidence type="ECO:0000313" key="2">
    <source>
        <dbReference type="Proteomes" id="UP000662703"/>
    </source>
</evidence>
<sequence length="128" mass="14429">MSDHELPRFERLSIGDRAQVSRRFEAADLEQWCRLAGHDGVWPEEVPEPLIAALFSYLLGEELPGHGTNYLKQKMRFHAAGRPGETLTATVTVSRLRRDKALVYLDTRCTGEDGRLICDGDALVLFQC</sequence>
<comment type="caution">
    <text evidence="1">The sequence shown here is derived from an EMBL/GenBank/DDBJ whole genome shotgun (WGS) entry which is preliminary data.</text>
</comment>
<dbReference type="PANTHER" id="PTHR43437:SF3">
    <property type="entry name" value="HYDROXYACYL-THIOESTER DEHYDRATASE TYPE 2, MITOCHONDRIAL"/>
    <property type="match status" value="1"/>
</dbReference>
<reference evidence="1 2" key="1">
    <citation type="submission" date="2012-09" db="EMBL/GenBank/DDBJ databases">
        <title>Genome Sequence of alkane-degrading Bacterium Alcanivorax sp. 521-1.</title>
        <authorList>
            <person name="Lai Q."/>
            <person name="Shao Z."/>
        </authorList>
    </citation>
    <scope>NUCLEOTIDE SEQUENCE [LARGE SCALE GENOMIC DNA]</scope>
    <source>
        <strain evidence="1 2">521-1</strain>
    </source>
</reference>
<dbReference type="SUPFAM" id="SSF54637">
    <property type="entry name" value="Thioesterase/thiol ester dehydrase-isomerase"/>
    <property type="match status" value="1"/>
</dbReference>